<dbReference type="InterPro" id="IPR009749">
    <property type="entry name" value="DUF1315"/>
</dbReference>
<accession>A0A919BIR1</accession>
<reference evidence="2" key="2">
    <citation type="submission" date="2020-09" db="EMBL/GenBank/DDBJ databases">
        <authorList>
            <person name="Sun Q."/>
            <person name="Kim S."/>
        </authorList>
    </citation>
    <scope>NUCLEOTIDE SEQUENCE</scope>
    <source>
        <strain evidence="2">KCTC 42731</strain>
    </source>
</reference>
<dbReference type="RefSeq" id="WP_189769837.1">
    <property type="nucleotide sequence ID" value="NZ_BNCK01000004.1"/>
</dbReference>
<protein>
    <submittedName>
        <fullName evidence="2">Transcriptional regulator</fullName>
    </submittedName>
</protein>
<name>A0A919BIR1_9GAMM</name>
<evidence type="ECO:0000313" key="2">
    <source>
        <dbReference type="EMBL" id="GHF91714.1"/>
    </source>
</evidence>
<dbReference type="AlphaFoldDB" id="A0A919BIR1"/>
<keyword evidence="3" id="KW-1185">Reference proteome</keyword>
<feature type="region of interest" description="Disordered" evidence="1">
    <location>
        <begin position="82"/>
        <end position="103"/>
    </location>
</feature>
<feature type="compositionally biased region" description="Polar residues" evidence="1">
    <location>
        <begin position="83"/>
        <end position="92"/>
    </location>
</feature>
<dbReference type="EMBL" id="BNCK01000004">
    <property type="protein sequence ID" value="GHF91714.1"/>
    <property type="molecule type" value="Genomic_DNA"/>
</dbReference>
<dbReference type="Pfam" id="PF07023">
    <property type="entry name" value="DUF1315"/>
    <property type="match status" value="1"/>
</dbReference>
<evidence type="ECO:0000313" key="3">
    <source>
        <dbReference type="Proteomes" id="UP000623842"/>
    </source>
</evidence>
<comment type="caution">
    <text evidence="2">The sequence shown here is derived from an EMBL/GenBank/DDBJ whole genome shotgun (WGS) entry which is preliminary data.</text>
</comment>
<sequence>MNILQVVENMSHDMYLRLKHAAETGKWPEGTPVDPAQRDSALQLSMAYQAKHLNSSEMLSIGSDGNIVQKTKRQLKEEFTGQEPDTITPCNKNENDIARFKDI</sequence>
<gene>
    <name evidence="2" type="ORF">GCM10017161_19500</name>
</gene>
<proteinExistence type="predicted"/>
<organism evidence="2 3">
    <name type="scientific">Thalassotalea marina</name>
    <dbReference type="NCBI Taxonomy" id="1673741"/>
    <lineage>
        <taxon>Bacteria</taxon>
        <taxon>Pseudomonadati</taxon>
        <taxon>Pseudomonadota</taxon>
        <taxon>Gammaproteobacteria</taxon>
        <taxon>Alteromonadales</taxon>
        <taxon>Colwelliaceae</taxon>
        <taxon>Thalassotalea</taxon>
    </lineage>
</organism>
<evidence type="ECO:0000256" key="1">
    <source>
        <dbReference type="SAM" id="MobiDB-lite"/>
    </source>
</evidence>
<feature type="compositionally biased region" description="Basic and acidic residues" evidence="1">
    <location>
        <begin position="93"/>
        <end position="103"/>
    </location>
</feature>
<dbReference type="Proteomes" id="UP000623842">
    <property type="component" value="Unassembled WGS sequence"/>
</dbReference>
<reference evidence="2" key="1">
    <citation type="journal article" date="2014" name="Int. J. Syst. Evol. Microbiol.">
        <title>Complete genome sequence of Corynebacterium casei LMG S-19264T (=DSM 44701T), isolated from a smear-ripened cheese.</title>
        <authorList>
            <consortium name="US DOE Joint Genome Institute (JGI-PGF)"/>
            <person name="Walter F."/>
            <person name="Albersmeier A."/>
            <person name="Kalinowski J."/>
            <person name="Ruckert C."/>
        </authorList>
    </citation>
    <scope>NUCLEOTIDE SEQUENCE</scope>
    <source>
        <strain evidence="2">KCTC 42731</strain>
    </source>
</reference>